<evidence type="ECO:0000259" key="1">
    <source>
        <dbReference type="Pfam" id="PF00903"/>
    </source>
</evidence>
<evidence type="ECO:0000313" key="3">
    <source>
        <dbReference type="Proteomes" id="UP000659697"/>
    </source>
</evidence>
<name>A0ABQ3KVH8_9ALTE</name>
<dbReference type="PANTHER" id="PTHR36113:SF1">
    <property type="entry name" value="GLYOXALASE_BLEOMYCIN RESISTANCE PROTEIN_DIOXYGENASE"/>
    <property type="match status" value="1"/>
</dbReference>
<comment type="caution">
    <text evidence="2">The sequence shown here is derived from an EMBL/GenBank/DDBJ whole genome shotgun (WGS) entry which is preliminary data.</text>
</comment>
<dbReference type="InterPro" id="IPR029068">
    <property type="entry name" value="Glyas_Bleomycin-R_OHBP_Dase"/>
</dbReference>
<proteinExistence type="predicted"/>
<dbReference type="InterPro" id="IPR004360">
    <property type="entry name" value="Glyas_Fos-R_dOase_dom"/>
</dbReference>
<dbReference type="Proteomes" id="UP000659697">
    <property type="component" value="Unassembled WGS sequence"/>
</dbReference>
<accession>A0ABQ3KVH8</accession>
<dbReference type="Pfam" id="PF00903">
    <property type="entry name" value="Glyoxalase"/>
    <property type="match status" value="1"/>
</dbReference>
<sequence length="132" mass="15158">MLRENIVIAHISIWSKDVEALKNFYTTYFECQLQELYFHKTMLFKSYFLTFPSGAKLELIPSAVSFENKTSNTERGFSQVSISVGSKSRLYKLYSVLLSSDTPMVRHPVKADSGYYELVVLDPEQNRIAVTN</sequence>
<gene>
    <name evidence="2" type="ORF">GCM10010919_08940</name>
</gene>
<evidence type="ECO:0000313" key="2">
    <source>
        <dbReference type="EMBL" id="GHG63332.1"/>
    </source>
</evidence>
<reference evidence="3" key="1">
    <citation type="journal article" date="2019" name="Int. J. Syst. Evol. Microbiol.">
        <title>The Global Catalogue of Microorganisms (GCM) 10K type strain sequencing project: providing services to taxonomists for standard genome sequencing and annotation.</title>
        <authorList>
            <consortium name="The Broad Institute Genomics Platform"/>
            <consortium name="The Broad Institute Genome Sequencing Center for Infectious Disease"/>
            <person name="Wu L."/>
            <person name="Ma J."/>
        </authorList>
    </citation>
    <scope>NUCLEOTIDE SEQUENCE [LARGE SCALE GENOMIC DNA]</scope>
    <source>
        <strain evidence="3">CGMCC 1.7003</strain>
    </source>
</reference>
<dbReference type="Gene3D" id="3.10.180.10">
    <property type="entry name" value="2,3-Dihydroxybiphenyl 1,2-Dioxygenase, domain 1"/>
    <property type="match status" value="1"/>
</dbReference>
<organism evidence="2 3">
    <name type="scientific">Alishewanella longhuensis</name>
    <dbReference type="NCBI Taxonomy" id="1091037"/>
    <lineage>
        <taxon>Bacteria</taxon>
        <taxon>Pseudomonadati</taxon>
        <taxon>Pseudomonadota</taxon>
        <taxon>Gammaproteobacteria</taxon>
        <taxon>Alteromonadales</taxon>
        <taxon>Alteromonadaceae</taxon>
        <taxon>Alishewanella</taxon>
    </lineage>
</organism>
<feature type="domain" description="Glyoxalase/fosfomycin resistance/dioxygenase" evidence="1">
    <location>
        <begin position="8"/>
        <end position="129"/>
    </location>
</feature>
<protein>
    <submittedName>
        <fullName evidence="2">Glyoxalase</fullName>
    </submittedName>
</protein>
<dbReference type="InterPro" id="IPR051332">
    <property type="entry name" value="Fosfomycin_Res_Enzymes"/>
</dbReference>
<dbReference type="EMBL" id="BNAO01000002">
    <property type="protein sequence ID" value="GHG63332.1"/>
    <property type="molecule type" value="Genomic_DNA"/>
</dbReference>
<dbReference type="PANTHER" id="PTHR36113">
    <property type="entry name" value="LYASE, PUTATIVE-RELATED-RELATED"/>
    <property type="match status" value="1"/>
</dbReference>
<dbReference type="SUPFAM" id="SSF54593">
    <property type="entry name" value="Glyoxalase/Bleomycin resistance protein/Dihydroxybiphenyl dioxygenase"/>
    <property type="match status" value="1"/>
</dbReference>
<keyword evidence="3" id="KW-1185">Reference proteome</keyword>